<feature type="transmembrane region" description="Helical" evidence="1">
    <location>
        <begin position="95"/>
        <end position="116"/>
    </location>
</feature>
<accession>A0A944H9K8</accession>
<reference evidence="3" key="1">
    <citation type="journal article" date="2022" name="ISME J.">
        <title>Genetic and phylogenetic analysis of dissimilatory iodate-reducing bacteria identifies potential niches across the world's oceans.</title>
        <authorList>
            <person name="Reyes-Umana V."/>
            <person name="Henning Z."/>
            <person name="Lee K."/>
            <person name="Barnum T.P."/>
            <person name="Coates J.D."/>
        </authorList>
    </citation>
    <scope>NUCLEOTIDE SEQUENCE [LARGE SCALE GENOMIC DNA]</scope>
    <source>
        <strain evidence="3">IR12</strain>
    </source>
</reference>
<sequence length="156" mass="16551">MNKPTVGQRGGQHERKKLEKAMIWFARIGVALAGLFSLAMGLVSYFSPEQLEMALGVGALSPIGLSSIRGDFGAFFLASALAAGLALFAGRPSWLWVGTWLYGIAVIGRFLGLALAGVPEGIAQPIIIELVMITLFTFGARTLSKDDSTVSRYSAS</sequence>
<dbReference type="EMBL" id="JAEKFT010000028">
    <property type="protein sequence ID" value="MBT0963354.1"/>
    <property type="molecule type" value="Genomic_DNA"/>
</dbReference>
<feature type="transmembrane region" description="Helical" evidence="1">
    <location>
        <begin position="122"/>
        <end position="143"/>
    </location>
</feature>
<name>A0A944H9K8_DENI1</name>
<dbReference type="RefSeq" id="WP_214363290.1">
    <property type="nucleotide sequence ID" value="NZ_JAEKFT010000028.1"/>
</dbReference>
<organism evidence="2 3">
    <name type="scientific">Denitromonas iodatirespirans</name>
    <dbReference type="NCBI Taxonomy" id="2795389"/>
    <lineage>
        <taxon>Bacteria</taxon>
        <taxon>Pseudomonadati</taxon>
        <taxon>Pseudomonadota</taxon>
        <taxon>Betaproteobacteria</taxon>
        <taxon>Rhodocyclales</taxon>
        <taxon>Zoogloeaceae</taxon>
        <taxon>Denitromonas</taxon>
    </lineage>
</organism>
<evidence type="ECO:0000313" key="2">
    <source>
        <dbReference type="EMBL" id="MBT0963354.1"/>
    </source>
</evidence>
<evidence type="ECO:0000256" key="1">
    <source>
        <dbReference type="SAM" id="Phobius"/>
    </source>
</evidence>
<protein>
    <recommendedName>
        <fullName evidence="4">DUF4345 domain-containing protein</fullName>
    </recommendedName>
</protein>
<keyword evidence="1" id="KW-1133">Transmembrane helix</keyword>
<dbReference type="AlphaFoldDB" id="A0A944H9K8"/>
<feature type="transmembrane region" description="Helical" evidence="1">
    <location>
        <begin position="21"/>
        <end position="47"/>
    </location>
</feature>
<evidence type="ECO:0000313" key="3">
    <source>
        <dbReference type="Proteomes" id="UP000694660"/>
    </source>
</evidence>
<keyword evidence="3" id="KW-1185">Reference proteome</keyword>
<dbReference type="Proteomes" id="UP000694660">
    <property type="component" value="Unassembled WGS sequence"/>
</dbReference>
<evidence type="ECO:0008006" key="4">
    <source>
        <dbReference type="Google" id="ProtNLM"/>
    </source>
</evidence>
<feature type="transmembrane region" description="Helical" evidence="1">
    <location>
        <begin position="67"/>
        <end position="88"/>
    </location>
</feature>
<gene>
    <name evidence="2" type="ORF">I8J34_19390</name>
</gene>
<keyword evidence="1" id="KW-0812">Transmembrane</keyword>
<keyword evidence="1" id="KW-0472">Membrane</keyword>
<comment type="caution">
    <text evidence="2">The sequence shown here is derived from an EMBL/GenBank/DDBJ whole genome shotgun (WGS) entry which is preliminary data.</text>
</comment>
<proteinExistence type="predicted"/>